<dbReference type="PANTHER" id="PTHR47784:SF5">
    <property type="entry name" value="STEROL UPTAKE CONTROL PROTEIN 2"/>
    <property type="match status" value="1"/>
</dbReference>
<dbReference type="GO" id="GO:0003677">
    <property type="term" value="F:DNA binding"/>
    <property type="evidence" value="ECO:0007669"/>
    <property type="project" value="UniProtKB-KW"/>
</dbReference>
<dbReference type="SUPFAM" id="SSF57701">
    <property type="entry name" value="Zn2/Cys6 DNA-binding domain"/>
    <property type="match status" value="1"/>
</dbReference>
<dbReference type="AlphaFoldDB" id="A0A5N5WZ48"/>
<keyword evidence="7" id="KW-1185">Reference proteome</keyword>
<feature type="compositionally biased region" description="Basic residues" evidence="5">
    <location>
        <begin position="1"/>
        <end position="12"/>
    </location>
</feature>
<dbReference type="PANTHER" id="PTHR47784">
    <property type="entry name" value="STEROL UPTAKE CONTROL PROTEIN 2"/>
    <property type="match status" value="1"/>
</dbReference>
<feature type="region of interest" description="Disordered" evidence="5">
    <location>
        <begin position="1"/>
        <end position="73"/>
    </location>
</feature>
<dbReference type="CDD" id="cd00067">
    <property type="entry name" value="GAL4"/>
    <property type="match status" value="1"/>
</dbReference>
<evidence type="ECO:0000256" key="3">
    <source>
        <dbReference type="ARBA" id="ARBA00023163"/>
    </source>
</evidence>
<dbReference type="InterPro" id="IPR036864">
    <property type="entry name" value="Zn2-C6_fun-type_DNA-bd_sf"/>
</dbReference>
<feature type="compositionally biased region" description="Polar residues" evidence="5">
    <location>
        <begin position="47"/>
        <end position="72"/>
    </location>
</feature>
<feature type="compositionally biased region" description="Basic and acidic residues" evidence="5">
    <location>
        <begin position="13"/>
        <end position="46"/>
    </location>
</feature>
<evidence type="ECO:0000256" key="4">
    <source>
        <dbReference type="ARBA" id="ARBA00023242"/>
    </source>
</evidence>
<dbReference type="InterPro" id="IPR021858">
    <property type="entry name" value="Fun_TF"/>
</dbReference>
<gene>
    <name evidence="6" type="ORF">BDV29DRAFT_3704</name>
</gene>
<evidence type="ECO:0000256" key="2">
    <source>
        <dbReference type="ARBA" id="ARBA00023125"/>
    </source>
</evidence>
<dbReference type="OrthoDB" id="4937900at2759"/>
<dbReference type="InterPro" id="IPR001138">
    <property type="entry name" value="Zn2Cys6_DnaBD"/>
</dbReference>
<dbReference type="GO" id="GO:0008270">
    <property type="term" value="F:zinc ion binding"/>
    <property type="evidence" value="ECO:0007669"/>
    <property type="project" value="InterPro"/>
</dbReference>
<keyword evidence="2" id="KW-0238">DNA-binding</keyword>
<evidence type="ECO:0000256" key="1">
    <source>
        <dbReference type="ARBA" id="ARBA00023015"/>
    </source>
</evidence>
<evidence type="ECO:0000256" key="5">
    <source>
        <dbReference type="SAM" id="MobiDB-lite"/>
    </source>
</evidence>
<keyword evidence="3" id="KW-0804">Transcription</keyword>
<dbReference type="GO" id="GO:0001228">
    <property type="term" value="F:DNA-binding transcription activator activity, RNA polymerase II-specific"/>
    <property type="evidence" value="ECO:0007669"/>
    <property type="project" value="TreeGrafter"/>
</dbReference>
<dbReference type="Pfam" id="PF11951">
    <property type="entry name" value="Fungal_trans_2"/>
    <property type="match status" value="1"/>
</dbReference>
<organism evidence="6 7">
    <name type="scientific">Aspergillus leporis</name>
    <dbReference type="NCBI Taxonomy" id="41062"/>
    <lineage>
        <taxon>Eukaryota</taxon>
        <taxon>Fungi</taxon>
        <taxon>Dikarya</taxon>
        <taxon>Ascomycota</taxon>
        <taxon>Pezizomycotina</taxon>
        <taxon>Eurotiomycetes</taxon>
        <taxon>Eurotiomycetidae</taxon>
        <taxon>Eurotiales</taxon>
        <taxon>Aspergillaceae</taxon>
        <taxon>Aspergillus</taxon>
        <taxon>Aspergillus subgen. Circumdati</taxon>
    </lineage>
</organism>
<dbReference type="EMBL" id="ML732248">
    <property type="protein sequence ID" value="KAB8072400.1"/>
    <property type="molecule type" value="Genomic_DNA"/>
</dbReference>
<sequence>MALRRPHRKSRHGCSECKRRRVKCDETRPAHEEPARSKPVKSRSERSQPPGSTLGTINPFDSSDQDNNSNPGLNLGDLELMMQWCNSTYQVLTRNERTDPVWRLRVPEEALSHPFLMHGILALSAVHIARTRDDHRRPTYLNTAVAHQNQALTSFRGLLNDINDSNTKAMFALSSVVVVYAFGFPHSPDLKGFMGVH</sequence>
<keyword evidence="4" id="KW-0539">Nucleus</keyword>
<proteinExistence type="predicted"/>
<evidence type="ECO:0000313" key="6">
    <source>
        <dbReference type="EMBL" id="KAB8072400.1"/>
    </source>
</evidence>
<reference evidence="6 7" key="1">
    <citation type="submission" date="2019-04" db="EMBL/GenBank/DDBJ databases">
        <title>Friends and foes A comparative genomics study of 23 Aspergillus species from section Flavi.</title>
        <authorList>
            <consortium name="DOE Joint Genome Institute"/>
            <person name="Kjaerbolling I."/>
            <person name="Vesth T."/>
            <person name="Frisvad J.C."/>
            <person name="Nybo J.L."/>
            <person name="Theobald S."/>
            <person name="Kildgaard S."/>
            <person name="Isbrandt T."/>
            <person name="Kuo A."/>
            <person name="Sato A."/>
            <person name="Lyhne E.K."/>
            <person name="Kogle M.E."/>
            <person name="Wiebenga A."/>
            <person name="Kun R.S."/>
            <person name="Lubbers R.J."/>
            <person name="Makela M.R."/>
            <person name="Barry K."/>
            <person name="Chovatia M."/>
            <person name="Clum A."/>
            <person name="Daum C."/>
            <person name="Haridas S."/>
            <person name="He G."/>
            <person name="LaButti K."/>
            <person name="Lipzen A."/>
            <person name="Mondo S."/>
            <person name="Riley R."/>
            <person name="Salamov A."/>
            <person name="Simmons B.A."/>
            <person name="Magnuson J.K."/>
            <person name="Henrissat B."/>
            <person name="Mortensen U.H."/>
            <person name="Larsen T.O."/>
            <person name="Devries R.P."/>
            <person name="Grigoriev I.V."/>
            <person name="Machida M."/>
            <person name="Baker S.E."/>
            <person name="Andersen M.R."/>
        </authorList>
    </citation>
    <scope>NUCLEOTIDE SEQUENCE [LARGE SCALE GENOMIC DNA]</scope>
    <source>
        <strain evidence="6 7">CBS 151.66</strain>
    </source>
</reference>
<evidence type="ECO:0000313" key="7">
    <source>
        <dbReference type="Proteomes" id="UP000326565"/>
    </source>
</evidence>
<protein>
    <recommendedName>
        <fullName evidence="8">Zn(2)-C6 fungal-type domain-containing protein</fullName>
    </recommendedName>
</protein>
<dbReference type="Proteomes" id="UP000326565">
    <property type="component" value="Unassembled WGS sequence"/>
</dbReference>
<name>A0A5N5WZ48_9EURO</name>
<accession>A0A5N5WZ48</accession>
<dbReference type="InterPro" id="IPR053157">
    <property type="entry name" value="Sterol_Uptake_Regulator"/>
</dbReference>
<evidence type="ECO:0008006" key="8">
    <source>
        <dbReference type="Google" id="ProtNLM"/>
    </source>
</evidence>
<keyword evidence="1" id="KW-0805">Transcription regulation</keyword>